<sequence length="421" mass="45977">MLGLLNLALLAVLVAMLYGPVSRQITILGVLRHPAPLVLAEGQGFYKIEDTMQCEDLHYWSPTNKVFAVCEDSVLPRFKWFPPVGNFEGPATTTGSIHVIDPQTMKASRLAFENFAGPFVTHGFDVIEDPETPNAVYIFAVNHLSNPDFYQAAAVGEDVPRARSQVELFHHVLESSTARHVRSIRNPLIATPNDIYAESPNSFFVTNDHLYRTGYKRMIEDVLPLAKWSSTIHVQIHDFNAEDAAAGIDATVALTGLYNNNGLGHGKTKDEMLVVSCMGGTLYRAHANSGNHTITLGDAIRPGGQFDNPSYYSDPYRTASHDASGYVLGGMARPVDLAKHHSDPAAKDGAIVFYVRPKSGSGAAATEWESRVIFQDDGTLIRTASSAVLVPIETQTGQKKKAWLFVSGFFSESVIAVEVEL</sequence>
<dbReference type="OrthoDB" id="5307922at2759"/>
<dbReference type="InterPro" id="IPR051288">
    <property type="entry name" value="Serum_paraoxonase/arylesterase"/>
</dbReference>
<name>A1CJ51_ASPCL</name>
<dbReference type="OMA" id="NDHHYRE"/>
<dbReference type="PANTHER" id="PTHR11799:SF12">
    <property type="entry name" value="PARAOXONASE-RELATED"/>
    <property type="match status" value="1"/>
</dbReference>
<organism evidence="2 3">
    <name type="scientific">Aspergillus clavatus (strain ATCC 1007 / CBS 513.65 / DSM 816 / NCTC 3887 / NRRL 1 / QM 1276 / 107)</name>
    <dbReference type="NCBI Taxonomy" id="344612"/>
    <lineage>
        <taxon>Eukaryota</taxon>
        <taxon>Fungi</taxon>
        <taxon>Dikarya</taxon>
        <taxon>Ascomycota</taxon>
        <taxon>Pezizomycotina</taxon>
        <taxon>Eurotiomycetes</taxon>
        <taxon>Eurotiomycetidae</taxon>
        <taxon>Eurotiales</taxon>
        <taxon>Aspergillaceae</taxon>
        <taxon>Aspergillus</taxon>
        <taxon>Aspergillus subgen. Fumigati</taxon>
    </lineage>
</organism>
<reference evidence="2 3" key="1">
    <citation type="journal article" date="2008" name="PLoS Genet.">
        <title>Genomic islands in the pathogenic filamentous fungus Aspergillus fumigatus.</title>
        <authorList>
            <person name="Fedorova N.D."/>
            <person name="Khaldi N."/>
            <person name="Joardar V.S."/>
            <person name="Maiti R."/>
            <person name="Amedeo P."/>
            <person name="Anderson M.J."/>
            <person name="Crabtree J."/>
            <person name="Silva J.C."/>
            <person name="Badger J.H."/>
            <person name="Albarraq A."/>
            <person name="Angiuoli S."/>
            <person name="Bussey H."/>
            <person name="Bowyer P."/>
            <person name="Cotty P.J."/>
            <person name="Dyer P.S."/>
            <person name="Egan A."/>
            <person name="Galens K."/>
            <person name="Fraser-Liggett C.M."/>
            <person name="Haas B.J."/>
            <person name="Inman J.M."/>
            <person name="Kent R."/>
            <person name="Lemieux S."/>
            <person name="Malavazi I."/>
            <person name="Orvis J."/>
            <person name="Roemer T."/>
            <person name="Ronning C.M."/>
            <person name="Sundaram J.P."/>
            <person name="Sutton G."/>
            <person name="Turner G."/>
            <person name="Venter J.C."/>
            <person name="White O.R."/>
            <person name="Whitty B.R."/>
            <person name="Youngman P."/>
            <person name="Wolfe K.H."/>
            <person name="Goldman G.H."/>
            <person name="Wortman J.R."/>
            <person name="Jiang B."/>
            <person name="Denning D.W."/>
            <person name="Nierman W.C."/>
        </authorList>
    </citation>
    <scope>NUCLEOTIDE SEQUENCE [LARGE SCALE GENOMIC DNA]</scope>
    <source>
        <strain evidence="3">ATCC 1007 / CBS 513.65 / DSM 816 / NCTC 3887 / NRRL 1</strain>
    </source>
</reference>
<dbReference type="Proteomes" id="UP000006701">
    <property type="component" value="Unassembled WGS sequence"/>
</dbReference>
<dbReference type="KEGG" id="act:ACLA_033780"/>
<dbReference type="RefSeq" id="XP_001270601.1">
    <property type="nucleotide sequence ID" value="XM_001270600.1"/>
</dbReference>
<dbReference type="PANTHER" id="PTHR11799">
    <property type="entry name" value="PARAOXONASE"/>
    <property type="match status" value="1"/>
</dbReference>
<evidence type="ECO:0000313" key="2">
    <source>
        <dbReference type="EMBL" id="EAW09175.1"/>
    </source>
</evidence>
<feature type="chain" id="PRO_5002633493" evidence="1">
    <location>
        <begin position="24"/>
        <end position="421"/>
    </location>
</feature>
<dbReference type="GeneID" id="4702904"/>
<proteinExistence type="predicted"/>
<dbReference type="VEuPathDB" id="FungiDB:ACLA_033780"/>
<accession>A1CJ51</accession>
<keyword evidence="1" id="KW-0732">Signal</keyword>
<keyword evidence="3" id="KW-1185">Reference proteome</keyword>
<dbReference type="eggNOG" id="ENOG502QUCT">
    <property type="taxonomic scope" value="Eukaryota"/>
</dbReference>
<dbReference type="SUPFAM" id="SSF63829">
    <property type="entry name" value="Calcium-dependent phosphotriesterase"/>
    <property type="match status" value="1"/>
</dbReference>
<evidence type="ECO:0000313" key="3">
    <source>
        <dbReference type="Proteomes" id="UP000006701"/>
    </source>
</evidence>
<dbReference type="AlphaFoldDB" id="A1CJ51"/>
<feature type="signal peptide" evidence="1">
    <location>
        <begin position="1"/>
        <end position="23"/>
    </location>
</feature>
<dbReference type="Gene3D" id="2.120.10.30">
    <property type="entry name" value="TolB, C-terminal domain"/>
    <property type="match status" value="1"/>
</dbReference>
<protein>
    <submittedName>
        <fullName evidence="2">Serum paraoxonase/arylesterase family protein</fullName>
    </submittedName>
</protein>
<dbReference type="InterPro" id="IPR011042">
    <property type="entry name" value="6-blade_b-propeller_TolB-like"/>
</dbReference>
<evidence type="ECO:0000256" key="1">
    <source>
        <dbReference type="SAM" id="SignalP"/>
    </source>
</evidence>
<dbReference type="EMBL" id="DS027056">
    <property type="protein sequence ID" value="EAW09175.1"/>
    <property type="molecule type" value="Genomic_DNA"/>
</dbReference>
<dbReference type="HOGENOM" id="CLU_033924_0_0_1"/>
<gene>
    <name evidence="2" type="ORF">ACLA_033780</name>
</gene>